<accession>A0A0R1XDC7</accession>
<protein>
    <submittedName>
        <fullName evidence="1">Uncharacterized protein</fullName>
    </submittedName>
</protein>
<sequence>MKNNDVEIDPVSEGEDVYSFKIDHHQFGHLDKYGNLYMDTFEEVISRPLSLGKKTITQWIKWAVKGFRINRRRIEKWQ</sequence>
<comment type="caution">
    <text evidence="1">The sequence shown here is derived from an EMBL/GenBank/DDBJ whole genome shotgun (WGS) entry which is preliminary data.</text>
</comment>
<evidence type="ECO:0000313" key="1">
    <source>
        <dbReference type="EMBL" id="KRM28167.1"/>
    </source>
</evidence>
<dbReference type="Proteomes" id="UP000051412">
    <property type="component" value="Unassembled WGS sequence"/>
</dbReference>
<keyword evidence="2" id="KW-1185">Reference proteome</keyword>
<evidence type="ECO:0000313" key="2">
    <source>
        <dbReference type="Proteomes" id="UP000051412"/>
    </source>
</evidence>
<dbReference type="EMBL" id="AZGM01000047">
    <property type="protein sequence ID" value="KRM28167.1"/>
    <property type="molecule type" value="Genomic_DNA"/>
</dbReference>
<name>A0A0R1XDC7_9LACO</name>
<reference evidence="1 2" key="1">
    <citation type="journal article" date="2015" name="Genome Announc.">
        <title>Expanding the biotechnology potential of lactobacilli through comparative genomics of 213 strains and associated genera.</title>
        <authorList>
            <person name="Sun Z."/>
            <person name="Harris H.M."/>
            <person name="McCann A."/>
            <person name="Guo C."/>
            <person name="Argimon S."/>
            <person name="Zhang W."/>
            <person name="Yang X."/>
            <person name="Jeffery I.B."/>
            <person name="Cooney J.C."/>
            <person name="Kagawa T.F."/>
            <person name="Liu W."/>
            <person name="Song Y."/>
            <person name="Salvetti E."/>
            <person name="Wrobel A."/>
            <person name="Rasinkangas P."/>
            <person name="Parkhill J."/>
            <person name="Rea M.C."/>
            <person name="O'Sullivan O."/>
            <person name="Ritari J."/>
            <person name="Douillard F.P."/>
            <person name="Paul Ross R."/>
            <person name="Yang R."/>
            <person name="Briner A.E."/>
            <person name="Felis G.E."/>
            <person name="de Vos W.M."/>
            <person name="Barrangou R."/>
            <person name="Klaenhammer T.R."/>
            <person name="Caufield P.W."/>
            <person name="Cui Y."/>
            <person name="Zhang H."/>
            <person name="O'Toole P.W."/>
        </authorList>
    </citation>
    <scope>NUCLEOTIDE SEQUENCE [LARGE SCALE GENOMIC DNA]</scope>
    <source>
        <strain evidence="1 2">DSM 6035</strain>
    </source>
</reference>
<gene>
    <name evidence="1" type="ORF">FD32_GL001813</name>
</gene>
<dbReference type="PATRIC" id="fig|1423782.4.peg.1886"/>
<organism evidence="1 2">
    <name type="scientific">Limosilactobacillus panis DSM 6035</name>
    <dbReference type="NCBI Taxonomy" id="1423782"/>
    <lineage>
        <taxon>Bacteria</taxon>
        <taxon>Bacillati</taxon>
        <taxon>Bacillota</taxon>
        <taxon>Bacilli</taxon>
        <taxon>Lactobacillales</taxon>
        <taxon>Lactobacillaceae</taxon>
        <taxon>Limosilactobacillus</taxon>
    </lineage>
</organism>
<dbReference type="STRING" id="1423782.FD32_GL001813"/>
<dbReference type="AlphaFoldDB" id="A0A0R1XDC7"/>
<proteinExistence type="predicted"/>